<dbReference type="InterPro" id="IPR036047">
    <property type="entry name" value="F-box-like_dom_sf"/>
</dbReference>
<keyword evidence="3" id="KW-1185">Reference proteome</keyword>
<feature type="domain" description="F-box" evidence="1">
    <location>
        <begin position="1"/>
        <end position="48"/>
    </location>
</feature>
<dbReference type="UniPathway" id="UPA00143"/>
<dbReference type="Proteomes" id="UP000184267">
    <property type="component" value="Unassembled WGS sequence"/>
</dbReference>
<dbReference type="SUPFAM" id="SSF81383">
    <property type="entry name" value="F-box domain"/>
    <property type="match status" value="1"/>
</dbReference>
<comment type="caution">
    <text evidence="2">The sequence shown here is derived from an EMBL/GenBank/DDBJ whole genome shotgun (WGS) entry which is preliminary data.</text>
</comment>
<accession>A0A1M2VTI4</accession>
<evidence type="ECO:0000313" key="3">
    <source>
        <dbReference type="Proteomes" id="UP000184267"/>
    </source>
</evidence>
<dbReference type="OMA" id="PWVRMDG"/>
<gene>
    <name evidence="2" type="ORF">TRAPUB_12542</name>
</gene>
<organism evidence="2 3">
    <name type="scientific">Trametes pubescens</name>
    <name type="common">White-rot fungus</name>
    <dbReference type="NCBI Taxonomy" id="154538"/>
    <lineage>
        <taxon>Eukaryota</taxon>
        <taxon>Fungi</taxon>
        <taxon>Dikarya</taxon>
        <taxon>Basidiomycota</taxon>
        <taxon>Agaricomycotina</taxon>
        <taxon>Agaricomycetes</taxon>
        <taxon>Polyporales</taxon>
        <taxon>Polyporaceae</taxon>
        <taxon>Trametes</taxon>
    </lineage>
</organism>
<dbReference type="InterPro" id="IPR001810">
    <property type="entry name" value="F-box_dom"/>
</dbReference>
<dbReference type="GO" id="GO:0016567">
    <property type="term" value="P:protein ubiquitination"/>
    <property type="evidence" value="ECO:0007669"/>
    <property type="project" value="UniProtKB-UniPathway"/>
</dbReference>
<proteinExistence type="predicted"/>
<dbReference type="STRING" id="154538.A0A1M2VTI4"/>
<reference evidence="2 3" key="1">
    <citation type="submission" date="2016-10" db="EMBL/GenBank/DDBJ databases">
        <title>Genome sequence of the basidiomycete white-rot fungus Trametes pubescens.</title>
        <authorList>
            <person name="Makela M.R."/>
            <person name="Granchi Z."/>
            <person name="Peng M."/>
            <person name="De Vries R.P."/>
            <person name="Grigoriev I."/>
            <person name="Riley R."/>
            <person name="Hilden K."/>
        </authorList>
    </citation>
    <scope>NUCLEOTIDE SEQUENCE [LARGE SCALE GENOMIC DNA]</scope>
    <source>
        <strain evidence="2 3">FBCC735</strain>
    </source>
</reference>
<dbReference type="PROSITE" id="PS50181">
    <property type="entry name" value="FBOX"/>
    <property type="match status" value="1"/>
</dbReference>
<dbReference type="AlphaFoldDB" id="A0A1M2VTI4"/>
<name>A0A1M2VTI4_TRAPU</name>
<dbReference type="OrthoDB" id="722566at2759"/>
<evidence type="ECO:0000313" key="2">
    <source>
        <dbReference type="EMBL" id="OJT10921.1"/>
    </source>
</evidence>
<sequence length="446" mass="50735">MPSVLNLPYDVLREIFIGLSAVDVLQFLSSSRKLYYPLIDDDSTWYHFCAPYGITDTGVFRKRSFRIIYGRLLHRYGPLLGLWCSDYPFRGNIVQFRIVPDRWLRRGEPVIVGEVWEFTHIDKNAAGQRPHHPKYIEFMQIGFVPWKKSTLKTANDVQISWHIRSERNLGFLVHNGMPPPWVRMDGDGRLATPSFHVIAPSNMTIASSTRPGQPIGTPDMVSSLPWYDSDRGVPPFSQESPPAIIDRKDTWYYRRSSLHYVPGVEKPASIAFFPPPYNQESDVRLPDLHNPTCGYGTGYEDIVPRYYPVRFPAQAGRDPASPQWTPDSVVGIWLGDYGPNGTECLFLEHHAGEGMIRAWKLTGDMNVPRGTCSWAANVQLPLSDTEPKRRAFAGQGTIAQHGFARSENIPIRVVFTGRDELVVSWAFEFDMKCIRYRTTRGRVGDA</sequence>
<dbReference type="Pfam" id="PF12014">
    <property type="entry name" value="Cyclin_D1_bind"/>
    <property type="match status" value="1"/>
</dbReference>
<evidence type="ECO:0000259" key="1">
    <source>
        <dbReference type="PROSITE" id="PS50181"/>
    </source>
</evidence>
<dbReference type="EMBL" id="MNAD01000707">
    <property type="protein sequence ID" value="OJT10921.1"/>
    <property type="molecule type" value="Genomic_DNA"/>
</dbReference>
<protein>
    <recommendedName>
        <fullName evidence="1">F-box domain-containing protein</fullName>
    </recommendedName>
</protein>